<dbReference type="CDD" id="cd14136">
    <property type="entry name" value="STKc_SRPK"/>
    <property type="match status" value="1"/>
</dbReference>
<dbReference type="InterPro" id="IPR051334">
    <property type="entry name" value="SRPK"/>
</dbReference>
<dbReference type="SUPFAM" id="SSF56112">
    <property type="entry name" value="Protein kinase-like (PK-like)"/>
    <property type="match status" value="1"/>
</dbReference>
<dbReference type="GO" id="GO:0005524">
    <property type="term" value="F:ATP binding"/>
    <property type="evidence" value="ECO:0007669"/>
    <property type="project" value="UniProtKB-UniRule"/>
</dbReference>
<dbReference type="InterPro" id="IPR000719">
    <property type="entry name" value="Prot_kinase_dom"/>
</dbReference>
<keyword evidence="5" id="KW-0418">Kinase</keyword>
<organism evidence="12 13">
    <name type="scientific">Crotalaria pallida</name>
    <name type="common">Smooth rattlebox</name>
    <name type="synonym">Crotalaria striata</name>
    <dbReference type="NCBI Taxonomy" id="3830"/>
    <lineage>
        <taxon>Eukaryota</taxon>
        <taxon>Viridiplantae</taxon>
        <taxon>Streptophyta</taxon>
        <taxon>Embryophyta</taxon>
        <taxon>Tracheophyta</taxon>
        <taxon>Spermatophyta</taxon>
        <taxon>Magnoliopsida</taxon>
        <taxon>eudicotyledons</taxon>
        <taxon>Gunneridae</taxon>
        <taxon>Pentapetalae</taxon>
        <taxon>rosids</taxon>
        <taxon>fabids</taxon>
        <taxon>Fabales</taxon>
        <taxon>Fabaceae</taxon>
        <taxon>Papilionoideae</taxon>
        <taxon>50 kb inversion clade</taxon>
        <taxon>genistoids sensu lato</taxon>
        <taxon>core genistoids</taxon>
        <taxon>Crotalarieae</taxon>
        <taxon>Crotalaria</taxon>
    </lineage>
</organism>
<comment type="similarity">
    <text evidence="10">Belongs to the protein kinase superfamily.</text>
</comment>
<comment type="catalytic activity">
    <reaction evidence="7">
        <text>L-threonyl-[protein] + ATP = O-phospho-L-threonyl-[protein] + ADP + H(+)</text>
        <dbReference type="Rhea" id="RHEA:46608"/>
        <dbReference type="Rhea" id="RHEA-COMP:11060"/>
        <dbReference type="Rhea" id="RHEA-COMP:11605"/>
        <dbReference type="ChEBI" id="CHEBI:15378"/>
        <dbReference type="ChEBI" id="CHEBI:30013"/>
        <dbReference type="ChEBI" id="CHEBI:30616"/>
        <dbReference type="ChEBI" id="CHEBI:61977"/>
        <dbReference type="ChEBI" id="CHEBI:456216"/>
        <dbReference type="EC" id="2.7.11.1"/>
    </reaction>
</comment>
<evidence type="ECO:0000256" key="10">
    <source>
        <dbReference type="RuleBase" id="RU000304"/>
    </source>
</evidence>
<dbReference type="AlphaFoldDB" id="A0AAN9HQP5"/>
<dbReference type="GO" id="GO:0000245">
    <property type="term" value="P:spliceosomal complex assembly"/>
    <property type="evidence" value="ECO:0007669"/>
    <property type="project" value="TreeGrafter"/>
</dbReference>
<comment type="catalytic activity">
    <reaction evidence="8">
        <text>L-seryl-[protein] + ATP = O-phospho-L-seryl-[protein] + ADP + H(+)</text>
        <dbReference type="Rhea" id="RHEA:17989"/>
        <dbReference type="Rhea" id="RHEA-COMP:9863"/>
        <dbReference type="Rhea" id="RHEA-COMP:11604"/>
        <dbReference type="ChEBI" id="CHEBI:15378"/>
        <dbReference type="ChEBI" id="CHEBI:29999"/>
        <dbReference type="ChEBI" id="CHEBI:30616"/>
        <dbReference type="ChEBI" id="CHEBI:83421"/>
        <dbReference type="ChEBI" id="CHEBI:456216"/>
        <dbReference type="EC" id="2.7.11.1"/>
    </reaction>
</comment>
<reference evidence="12 13" key="1">
    <citation type="submission" date="2024-01" db="EMBL/GenBank/DDBJ databases">
        <title>The genomes of 5 underutilized Papilionoideae crops provide insights into root nodulation and disease resistanc.</title>
        <authorList>
            <person name="Yuan L."/>
        </authorList>
    </citation>
    <scope>NUCLEOTIDE SEQUENCE [LARGE SCALE GENOMIC DNA]</scope>
    <source>
        <strain evidence="12">ZHUSHIDOU_FW_LH</strain>
        <tissue evidence="12">Leaf</tissue>
    </source>
</reference>
<evidence type="ECO:0000256" key="6">
    <source>
        <dbReference type="ARBA" id="ARBA00022840"/>
    </source>
</evidence>
<dbReference type="Gene3D" id="3.30.200.20">
    <property type="entry name" value="Phosphorylase Kinase, domain 1"/>
    <property type="match status" value="1"/>
</dbReference>
<keyword evidence="13" id="KW-1185">Reference proteome</keyword>
<dbReference type="PROSITE" id="PS00107">
    <property type="entry name" value="PROTEIN_KINASE_ATP"/>
    <property type="match status" value="1"/>
</dbReference>
<dbReference type="GO" id="GO:0004674">
    <property type="term" value="F:protein serine/threonine kinase activity"/>
    <property type="evidence" value="ECO:0007669"/>
    <property type="project" value="UniProtKB-KW"/>
</dbReference>
<proteinExistence type="inferred from homology"/>
<dbReference type="PANTHER" id="PTHR47634">
    <property type="entry name" value="PROTEIN KINASE DOMAIN-CONTAINING PROTEIN-RELATED"/>
    <property type="match status" value="1"/>
</dbReference>
<keyword evidence="3" id="KW-0808">Transferase</keyword>
<evidence type="ECO:0000313" key="12">
    <source>
        <dbReference type="EMBL" id="KAK7250761.1"/>
    </source>
</evidence>
<evidence type="ECO:0000259" key="11">
    <source>
        <dbReference type="PROSITE" id="PS50011"/>
    </source>
</evidence>
<comment type="caution">
    <text evidence="12">The sequence shown here is derived from an EMBL/GenBank/DDBJ whole genome shotgun (WGS) entry which is preliminary data.</text>
</comment>
<keyword evidence="6 9" id="KW-0067">ATP-binding</keyword>
<evidence type="ECO:0000256" key="3">
    <source>
        <dbReference type="ARBA" id="ARBA00022679"/>
    </source>
</evidence>
<evidence type="ECO:0000256" key="5">
    <source>
        <dbReference type="ARBA" id="ARBA00022777"/>
    </source>
</evidence>
<accession>A0AAN9HQP5</accession>
<evidence type="ECO:0000256" key="2">
    <source>
        <dbReference type="ARBA" id="ARBA00022527"/>
    </source>
</evidence>
<keyword evidence="2 10" id="KW-0723">Serine/threonine-protein kinase</keyword>
<gene>
    <name evidence="12" type="ORF">RIF29_33417</name>
</gene>
<evidence type="ECO:0000313" key="13">
    <source>
        <dbReference type="Proteomes" id="UP001372338"/>
    </source>
</evidence>
<dbReference type="SMART" id="SM00220">
    <property type="entry name" value="S_TKc"/>
    <property type="match status" value="1"/>
</dbReference>
<dbReference type="Pfam" id="PF00069">
    <property type="entry name" value="Pkinase"/>
    <property type="match status" value="2"/>
</dbReference>
<name>A0AAN9HQP5_CROPI</name>
<evidence type="ECO:0000256" key="1">
    <source>
        <dbReference type="ARBA" id="ARBA00012513"/>
    </source>
</evidence>
<dbReference type="FunFam" id="3.30.200.20:FF:000303">
    <property type="entry name" value="Protein kinase superfamily protein"/>
    <property type="match status" value="1"/>
</dbReference>
<dbReference type="EMBL" id="JAYWIO010000007">
    <property type="protein sequence ID" value="KAK7250761.1"/>
    <property type="molecule type" value="Genomic_DNA"/>
</dbReference>
<dbReference type="PROSITE" id="PS50011">
    <property type="entry name" value="PROTEIN_KINASE_DOM"/>
    <property type="match status" value="1"/>
</dbReference>
<evidence type="ECO:0000256" key="4">
    <source>
        <dbReference type="ARBA" id="ARBA00022741"/>
    </source>
</evidence>
<dbReference type="PROSITE" id="PS00108">
    <property type="entry name" value="PROTEIN_KINASE_ST"/>
    <property type="match status" value="1"/>
</dbReference>
<dbReference type="Proteomes" id="UP001372338">
    <property type="component" value="Unassembled WGS sequence"/>
</dbReference>
<evidence type="ECO:0000256" key="8">
    <source>
        <dbReference type="ARBA" id="ARBA00048679"/>
    </source>
</evidence>
<protein>
    <recommendedName>
        <fullName evidence="1">non-specific serine/threonine protein kinase</fullName>
        <ecNumber evidence="1">2.7.11.1</ecNumber>
    </recommendedName>
</protein>
<sequence length="422" mass="47310">MSCSSSSGSEEDGEGFDSYRKGGYHAVRVGDQFAGGRYIAQRKLGWGHFSTVWLAYDTNTSAYVALKIQKSAALFVQAARHEIEILSSIADGTTPSNSKCVAQLIDHFKHTGPNGQHLCMVLEFLGDSLLRLTKHFHYEGLPLNRVRDICKCILIGLDYLHREHCIIHTDLKPENILLVSTIDPAKDPVRSGHTPVLERPEGNINSGVTSLIEKRLKRRARRAVAKISGRSDSIIGTGEAPKSDRNIDAIDVRCKIVDFGNACWADKKIAVEIQTRQYRAPEVILQAGYSFSVDMWSFACIAFELATGDMLFTPKVGEGFSEDEDHLALMMELLGKMPRKIATTGAKSKDFFDRHGDLKRIRRLKFWPLNKLLVDRYKFSGNDAHEFSEFLLPLLDFAPEKRPTAQQCLQHPWLNCKDSTPS</sequence>
<feature type="binding site" evidence="9">
    <location>
        <position position="67"/>
    </location>
    <ligand>
        <name>ATP</name>
        <dbReference type="ChEBI" id="CHEBI:30616"/>
    </ligand>
</feature>
<dbReference type="GO" id="GO:0050684">
    <property type="term" value="P:regulation of mRNA processing"/>
    <property type="evidence" value="ECO:0007669"/>
    <property type="project" value="TreeGrafter"/>
</dbReference>
<keyword evidence="4 9" id="KW-0547">Nucleotide-binding</keyword>
<dbReference type="Gene3D" id="1.10.510.10">
    <property type="entry name" value="Transferase(Phosphotransferase) domain 1"/>
    <property type="match status" value="1"/>
</dbReference>
<evidence type="ECO:0000256" key="9">
    <source>
        <dbReference type="PROSITE-ProRule" id="PRU10141"/>
    </source>
</evidence>
<feature type="domain" description="Protein kinase" evidence="11">
    <location>
        <begin position="38"/>
        <end position="414"/>
    </location>
</feature>
<dbReference type="EC" id="2.7.11.1" evidence="1"/>
<dbReference type="InterPro" id="IPR008271">
    <property type="entry name" value="Ser/Thr_kinase_AS"/>
</dbReference>
<dbReference type="InterPro" id="IPR011009">
    <property type="entry name" value="Kinase-like_dom_sf"/>
</dbReference>
<dbReference type="PANTHER" id="PTHR47634:SF5">
    <property type="entry name" value="OS09G0552300 PROTEIN"/>
    <property type="match status" value="1"/>
</dbReference>
<dbReference type="InterPro" id="IPR017441">
    <property type="entry name" value="Protein_kinase_ATP_BS"/>
</dbReference>
<evidence type="ECO:0000256" key="7">
    <source>
        <dbReference type="ARBA" id="ARBA00047899"/>
    </source>
</evidence>
<dbReference type="FunFam" id="1.10.510.10:FF:000425">
    <property type="entry name" value="Serine/threonine-protein kinase SRPK"/>
    <property type="match status" value="1"/>
</dbReference>